<dbReference type="EMBL" id="JAMQBK010000014">
    <property type="protein sequence ID" value="MCM2369906.1"/>
    <property type="molecule type" value="Genomic_DNA"/>
</dbReference>
<feature type="compositionally biased region" description="Acidic residues" evidence="1">
    <location>
        <begin position="521"/>
        <end position="532"/>
    </location>
</feature>
<dbReference type="PANTHER" id="PTHR35565:SF1">
    <property type="entry name" value="TYPE VI SECRETION SYSTEM CONTRACTILE SHEATH LARGE SUBUNIT"/>
    <property type="match status" value="1"/>
</dbReference>
<dbReference type="Pfam" id="PF05943">
    <property type="entry name" value="VipB"/>
    <property type="match status" value="1"/>
</dbReference>
<feature type="compositionally biased region" description="Acidic residues" evidence="1">
    <location>
        <begin position="564"/>
        <end position="573"/>
    </location>
</feature>
<evidence type="ECO:0000256" key="1">
    <source>
        <dbReference type="SAM" id="MobiDB-lite"/>
    </source>
</evidence>
<gene>
    <name evidence="3" type="ORF">NB063_04640</name>
</gene>
<keyword evidence="4" id="KW-1185">Reference proteome</keyword>
<dbReference type="Pfam" id="PF05591">
    <property type="entry name" value="T6SS_VipA"/>
    <property type="match status" value="1"/>
</dbReference>
<evidence type="ECO:0000259" key="2">
    <source>
        <dbReference type="Pfam" id="PF05943"/>
    </source>
</evidence>
<accession>A0ABT0TZC7</accession>
<dbReference type="InterPro" id="IPR010269">
    <property type="entry name" value="T6SS_TssC-like"/>
</dbReference>
<evidence type="ECO:0000313" key="4">
    <source>
        <dbReference type="Proteomes" id="UP001202961"/>
    </source>
</evidence>
<feature type="region of interest" description="Disordered" evidence="1">
    <location>
        <begin position="504"/>
        <end position="604"/>
    </location>
</feature>
<dbReference type="InterPro" id="IPR044031">
    <property type="entry name" value="TssC1_N"/>
</dbReference>
<feature type="domain" description="TssC1 N-terminal" evidence="2">
    <location>
        <begin position="196"/>
        <end position="479"/>
    </location>
</feature>
<sequence length="604" mass="65464">MEYSVNFGRISNAAARPAGGGPFRIAVLGDLSGRANTGRLEIGDELASKTPLRVDVDNLDEIIERLDIQLRLPIGDDGGTAKIPLTEMDDFHPDQLYDQLDVFSKLAGLRKKLADNSTFEGAARAVQSLCGTDAVERNSHLARRARGTQMPNMKMSDFASLVGRPTANDAETPINNLIKQLIRPHLSVEADPRQEQMLATVDDALSDTMRRVLHDPDFQALESVWRCIELLVRRIETDVNLQIVLYDISAEEIAADLSSAENLEDTGLYKLLVEQPSLDAQQGALSVLIGNYTFEQTPPHADLLGRMAKICASANAPFIASISKECLKKLNPEDVHPVVKQSWDQLYALPEAAYLALTVPRFMLRWPYGKKSEPIDSFEFEEFTPRSGVSGMLWGNSSFLSGLLIGLTYQSQGLKDMKLGSILGVDDIPFYYYTDQHGDQIALPCTDRLLSDRLAAHVNSQNFIPVLSIKGRNEVRVGGFRSLAGAELAGPWAPIEIAAGSQIPALPTTQPTPASQPAEPVSDDDSVDDDLDALLADLDTTTDDAPAAEPTSDTADPAATEPSTESDADDDLDALLAELGGGDEPAPESDDAMDPELEALLGDL</sequence>
<name>A0ABT0TZC7_9BACT</name>
<dbReference type="PANTHER" id="PTHR35565">
    <property type="entry name" value="CYTOPLASMIC PROTEIN-RELATED"/>
    <property type="match status" value="1"/>
</dbReference>
<evidence type="ECO:0000313" key="3">
    <source>
        <dbReference type="EMBL" id="MCM2369906.1"/>
    </source>
</evidence>
<proteinExistence type="predicted"/>
<protein>
    <submittedName>
        <fullName evidence="3">Type VI secretion system contractile sheath large subunit</fullName>
    </submittedName>
</protein>
<reference evidence="3 4" key="1">
    <citation type="journal article" date="2022" name="Syst. Appl. Microbiol.">
        <title>Rhodopirellula aestuarii sp. nov., a novel member of the genus Rhodopirellula isolated from brackish sediments collected in the Tagus River estuary, Portugal.</title>
        <authorList>
            <person name="Vitorino I.R."/>
            <person name="Klimek D."/>
            <person name="Calusinska M."/>
            <person name="Lobo-da-Cunha A."/>
            <person name="Vasconcelos V."/>
            <person name="Lage O.M."/>
        </authorList>
    </citation>
    <scope>NUCLEOTIDE SEQUENCE [LARGE SCALE GENOMIC DNA]</scope>
    <source>
        <strain evidence="3 4">ICT_H3.1</strain>
    </source>
</reference>
<dbReference type="Proteomes" id="UP001202961">
    <property type="component" value="Unassembled WGS sequence"/>
</dbReference>
<dbReference type="InterPro" id="IPR008312">
    <property type="entry name" value="T6SS_TssB1"/>
</dbReference>
<feature type="compositionally biased region" description="Low complexity" evidence="1">
    <location>
        <begin position="504"/>
        <end position="520"/>
    </location>
</feature>
<comment type="caution">
    <text evidence="3">The sequence shown here is derived from an EMBL/GenBank/DDBJ whole genome shotgun (WGS) entry which is preliminary data.</text>
</comment>
<feature type="compositionally biased region" description="Acidic residues" evidence="1">
    <location>
        <begin position="585"/>
        <end position="597"/>
    </location>
</feature>
<dbReference type="RefSeq" id="WP_250927577.1">
    <property type="nucleotide sequence ID" value="NZ_JAMQBK010000014.1"/>
</dbReference>
<organism evidence="3 4">
    <name type="scientific">Aporhodopirellula aestuarii</name>
    <dbReference type="NCBI Taxonomy" id="2950107"/>
    <lineage>
        <taxon>Bacteria</taxon>
        <taxon>Pseudomonadati</taxon>
        <taxon>Planctomycetota</taxon>
        <taxon>Planctomycetia</taxon>
        <taxon>Pirellulales</taxon>
        <taxon>Pirellulaceae</taxon>
        <taxon>Aporhodopirellula</taxon>
    </lineage>
</organism>
<feature type="compositionally biased region" description="Low complexity" evidence="1">
    <location>
        <begin position="533"/>
        <end position="562"/>
    </location>
</feature>